<dbReference type="PANTHER" id="PTHR48073:SF2">
    <property type="entry name" value="O-SUCCINYLBENZOATE SYNTHASE"/>
    <property type="match status" value="1"/>
</dbReference>
<evidence type="ECO:0000313" key="3">
    <source>
        <dbReference type="EMBL" id="CRK85877.1"/>
    </source>
</evidence>
<dbReference type="NCBIfam" id="TIGR01927">
    <property type="entry name" value="menC_gam_Gplu"/>
    <property type="match status" value="1"/>
</dbReference>
<dbReference type="SFLD" id="SFLDF00009">
    <property type="entry name" value="o-succinylbenzoate_synthase"/>
    <property type="match status" value="1"/>
</dbReference>
<evidence type="ECO:0000313" key="4">
    <source>
        <dbReference type="Proteomes" id="UP000242301"/>
    </source>
</evidence>
<sequence length="265" mass="30496">MVETTIKLIEWLNKGKISYSYFPSVSFGCSCALLELNKVLPVQTDYCKAHLYDRSDIDYLILNLNLIKFKKIVKFKLGVNNIIKDGLNINSLFKLVPKLKVRLDINRKWTLFQAKLFAKCIDLDNRNRIDFIEEPCRTTEESLEFAKETCINIAWDESVREANFIVKKQHKVSAIIIKPMLMGSLAYCQFLIEKSRFIGLQSIISSSFESSFGLTQLSRISYWLTPGVTPGLDTISLIKTQLLRSWPGCNIPIQKLDNLKLIWES</sequence>
<accession>A0A0M6W985</accession>
<dbReference type="AlphaFoldDB" id="A0A0M6W985"/>
<dbReference type="Proteomes" id="UP000242301">
    <property type="component" value="Unassembled WGS sequence"/>
</dbReference>
<name>A0A0M6W985_9GAMM</name>
<dbReference type="EC" id="4.2.1.113" evidence="2"/>
<keyword evidence="4" id="KW-1185">Reference proteome</keyword>
<organism evidence="3 4">
    <name type="scientific">Candidatus Providencia siddallii</name>
    <dbReference type="NCBI Taxonomy" id="1715285"/>
    <lineage>
        <taxon>Bacteria</taxon>
        <taxon>Pseudomonadati</taxon>
        <taxon>Pseudomonadota</taxon>
        <taxon>Gammaproteobacteria</taxon>
        <taxon>Enterobacterales</taxon>
        <taxon>Morganellaceae</taxon>
        <taxon>Providencia</taxon>
    </lineage>
</organism>
<dbReference type="GO" id="GO:0046872">
    <property type="term" value="F:metal ion binding"/>
    <property type="evidence" value="ECO:0007669"/>
    <property type="project" value="UniProtKB-KW"/>
</dbReference>
<dbReference type="SUPFAM" id="SSF51604">
    <property type="entry name" value="Enolase C-terminal domain-like"/>
    <property type="match status" value="1"/>
</dbReference>
<keyword evidence="1" id="KW-0479">Metal-binding</keyword>
<protein>
    <recommendedName>
        <fullName evidence="2">o-succinylbenzoate synthase</fullName>
        <ecNumber evidence="2">4.2.1.113</ecNumber>
    </recommendedName>
</protein>
<dbReference type="SFLD" id="SFLDS00001">
    <property type="entry name" value="Enolase"/>
    <property type="match status" value="1"/>
</dbReference>
<keyword evidence="3" id="KW-0456">Lyase</keyword>
<dbReference type="EMBL" id="CVRF01000003">
    <property type="protein sequence ID" value="CRK85877.1"/>
    <property type="molecule type" value="Genomic_DNA"/>
</dbReference>
<dbReference type="SFLD" id="SFLDG00180">
    <property type="entry name" value="muconate_cycloisomerase"/>
    <property type="match status" value="1"/>
</dbReference>
<gene>
    <name evidence="3" type="primary">menC</name>
    <name evidence="3" type="ORF">SOFFGTOCOR_0469B</name>
</gene>
<dbReference type="InterPro" id="IPR036849">
    <property type="entry name" value="Enolase-like_C_sf"/>
</dbReference>
<dbReference type="GO" id="GO:0043748">
    <property type="term" value="F:O-succinylbenzoate synthase activity"/>
    <property type="evidence" value="ECO:0007669"/>
    <property type="project" value="UniProtKB-EC"/>
</dbReference>
<reference evidence="4" key="1">
    <citation type="submission" date="2015-05" db="EMBL/GenBank/DDBJ databases">
        <authorList>
            <person name="Manzano-Marin A."/>
        </authorList>
    </citation>
    <scope>NUCLEOTIDE SEQUENCE [LARGE SCALE GENOMIC DNA]</scope>
    <source>
        <strain evidence="4">officinalis</strain>
    </source>
</reference>
<dbReference type="PANTHER" id="PTHR48073">
    <property type="entry name" value="O-SUCCINYLBENZOATE SYNTHASE-RELATED"/>
    <property type="match status" value="1"/>
</dbReference>
<dbReference type="GO" id="GO:0009234">
    <property type="term" value="P:menaquinone biosynthetic process"/>
    <property type="evidence" value="ECO:0007669"/>
    <property type="project" value="UniProtKB-UniRule"/>
</dbReference>
<proteinExistence type="predicted"/>
<dbReference type="NCBIfam" id="NF003473">
    <property type="entry name" value="PRK05105.1"/>
    <property type="match status" value="1"/>
</dbReference>
<evidence type="ECO:0000256" key="2">
    <source>
        <dbReference type="NCBIfam" id="TIGR01927"/>
    </source>
</evidence>
<dbReference type="PROSITE" id="PS51257">
    <property type="entry name" value="PROKAR_LIPOPROTEIN"/>
    <property type="match status" value="1"/>
</dbReference>
<evidence type="ECO:0000256" key="1">
    <source>
        <dbReference type="ARBA" id="ARBA00022723"/>
    </source>
</evidence>
<dbReference type="STRING" id="1715285.SOFFGTOCOR_0469B"/>
<dbReference type="Gene3D" id="3.20.20.120">
    <property type="entry name" value="Enolase-like C-terminal domain"/>
    <property type="match status" value="1"/>
</dbReference>